<dbReference type="AlphaFoldDB" id="A0AAU9IN81"/>
<accession>A0AAU9IN81</accession>
<comment type="caution">
    <text evidence="2">The sequence shown here is derived from an EMBL/GenBank/DDBJ whole genome shotgun (WGS) entry which is preliminary data.</text>
</comment>
<dbReference type="Proteomes" id="UP001162131">
    <property type="component" value="Unassembled WGS sequence"/>
</dbReference>
<proteinExistence type="predicted"/>
<keyword evidence="1" id="KW-0175">Coiled coil</keyword>
<keyword evidence="3" id="KW-1185">Reference proteome</keyword>
<dbReference type="EMBL" id="CAJZBQ010000017">
    <property type="protein sequence ID" value="CAG9317045.1"/>
    <property type="molecule type" value="Genomic_DNA"/>
</dbReference>
<organism evidence="2 3">
    <name type="scientific">Blepharisma stoltei</name>
    <dbReference type="NCBI Taxonomy" id="1481888"/>
    <lineage>
        <taxon>Eukaryota</taxon>
        <taxon>Sar</taxon>
        <taxon>Alveolata</taxon>
        <taxon>Ciliophora</taxon>
        <taxon>Postciliodesmatophora</taxon>
        <taxon>Heterotrichea</taxon>
        <taxon>Heterotrichida</taxon>
        <taxon>Blepharismidae</taxon>
        <taxon>Blepharisma</taxon>
    </lineage>
</organism>
<evidence type="ECO:0000313" key="2">
    <source>
        <dbReference type="EMBL" id="CAG9317045.1"/>
    </source>
</evidence>
<evidence type="ECO:0000313" key="3">
    <source>
        <dbReference type="Proteomes" id="UP001162131"/>
    </source>
</evidence>
<evidence type="ECO:0000256" key="1">
    <source>
        <dbReference type="SAM" id="Coils"/>
    </source>
</evidence>
<name>A0AAU9IN81_9CILI</name>
<gene>
    <name evidence="2" type="ORF">BSTOLATCC_MIC17669</name>
</gene>
<feature type="coiled-coil region" evidence="1">
    <location>
        <begin position="63"/>
        <end position="90"/>
    </location>
</feature>
<reference evidence="2" key="1">
    <citation type="submission" date="2021-09" db="EMBL/GenBank/DDBJ databases">
        <authorList>
            <consortium name="AG Swart"/>
            <person name="Singh M."/>
            <person name="Singh A."/>
            <person name="Seah K."/>
            <person name="Emmerich C."/>
        </authorList>
    </citation>
    <scope>NUCLEOTIDE SEQUENCE</scope>
    <source>
        <strain evidence="2">ATCC30299</strain>
    </source>
</reference>
<sequence length="141" mass="16734">MKKVVPFNLNLESRIYPQFKSQSNQIKSYRRTSSTIIGNTNKSLHKVSQSTNIPTPLIEEDPREEIEIIKEELQERFEQQKKREEMMKDLYPSDNDSVLVTEEIYIECPEQKSEVIIEQIKEDDTRSIFICCRQIIKCLFM</sequence>
<protein>
    <submittedName>
        <fullName evidence="2">Uncharacterized protein</fullName>
    </submittedName>
</protein>